<evidence type="ECO:0000313" key="2">
    <source>
        <dbReference type="Proteomes" id="UP000273252"/>
    </source>
</evidence>
<keyword evidence="2" id="KW-1185">Reference proteome</keyword>
<proteinExistence type="predicted"/>
<dbReference type="Proteomes" id="UP000273252">
    <property type="component" value="Unassembled WGS sequence"/>
</dbReference>
<dbReference type="RefSeq" id="WP_120030228.1">
    <property type="nucleotide sequence ID" value="NZ_QVMU01000004.1"/>
</dbReference>
<gene>
    <name evidence="1" type="ORF">DZ860_07030</name>
</gene>
<protein>
    <submittedName>
        <fullName evidence="1">Uncharacterized protein</fullName>
    </submittedName>
</protein>
<organism evidence="1 2">
    <name type="scientific">Vibrio sinensis</name>
    <dbReference type="NCBI Taxonomy" id="2302434"/>
    <lineage>
        <taxon>Bacteria</taxon>
        <taxon>Pseudomonadati</taxon>
        <taxon>Pseudomonadota</taxon>
        <taxon>Gammaproteobacteria</taxon>
        <taxon>Vibrionales</taxon>
        <taxon>Vibrionaceae</taxon>
        <taxon>Vibrio</taxon>
    </lineage>
</organism>
<reference evidence="1 2" key="1">
    <citation type="submission" date="2018-08" db="EMBL/GenBank/DDBJ databases">
        <title>Vibrio isolated from the Eastern China Marginal Seas.</title>
        <authorList>
            <person name="Li Y."/>
        </authorList>
    </citation>
    <scope>NUCLEOTIDE SEQUENCE [LARGE SCALE GENOMIC DNA]</scope>
    <source>
        <strain evidence="1 2">BEI233</strain>
    </source>
</reference>
<sequence>MKKMVEGVLEKSCQAMISDFNAMPPSPQLEKAAVACLQSMNAQNCSDLQKENETPECQELNKLVQ</sequence>
<name>A0A3A6QVH5_9VIBR</name>
<dbReference type="OrthoDB" id="6332945at2"/>
<dbReference type="EMBL" id="QVMU01000004">
    <property type="protein sequence ID" value="RJX72904.1"/>
    <property type="molecule type" value="Genomic_DNA"/>
</dbReference>
<evidence type="ECO:0000313" key="1">
    <source>
        <dbReference type="EMBL" id="RJX72904.1"/>
    </source>
</evidence>
<accession>A0A3A6QVH5</accession>
<comment type="caution">
    <text evidence="1">The sequence shown here is derived from an EMBL/GenBank/DDBJ whole genome shotgun (WGS) entry which is preliminary data.</text>
</comment>
<dbReference type="AlphaFoldDB" id="A0A3A6QVH5"/>